<dbReference type="RefSeq" id="WP_203325856.1">
    <property type="nucleotide sequence ID" value="NZ_CP069213.1"/>
</dbReference>
<gene>
    <name evidence="1" type="ORF">JQC75_02075</name>
</gene>
<dbReference type="Proteomes" id="UP000596252">
    <property type="component" value="Chromosome"/>
</dbReference>
<reference evidence="1 2" key="1">
    <citation type="journal article" date="2012" name="Antonie Van Leeuwenhoek">
        <title>Shewanella litorisediminis sp. nov., a gammaproteobacterium isolated from a tidal flat sediment.</title>
        <authorList>
            <person name="Lee M.H."/>
            <person name="Yoon J.H."/>
        </authorList>
    </citation>
    <scope>NUCLEOTIDE SEQUENCE [LARGE SCALE GENOMIC DNA]</scope>
    <source>
        <strain evidence="1 2">SMK1-12</strain>
    </source>
</reference>
<proteinExistence type="predicted"/>
<evidence type="ECO:0000313" key="1">
    <source>
        <dbReference type="EMBL" id="QRH02237.1"/>
    </source>
</evidence>
<sequence>MNWLAISKLGCGRKRAETFLELQRKRYGRTPQQAALSLWKGICTEPSARCIVSDLKNLSRQPHLDGSEKAYLHGVLNHFDHLC</sequence>
<keyword evidence="2" id="KW-1185">Reference proteome</keyword>
<accession>A0ABX7G4H6</accession>
<protein>
    <submittedName>
        <fullName evidence="1">Uncharacterized protein</fullName>
    </submittedName>
</protein>
<dbReference type="EMBL" id="CP069213">
    <property type="protein sequence ID" value="QRH02237.1"/>
    <property type="molecule type" value="Genomic_DNA"/>
</dbReference>
<name>A0ABX7G4H6_9GAMM</name>
<organism evidence="1 2">
    <name type="scientific">Shewanella litorisediminis</name>
    <dbReference type="NCBI Taxonomy" id="1173586"/>
    <lineage>
        <taxon>Bacteria</taxon>
        <taxon>Pseudomonadati</taxon>
        <taxon>Pseudomonadota</taxon>
        <taxon>Gammaproteobacteria</taxon>
        <taxon>Alteromonadales</taxon>
        <taxon>Shewanellaceae</taxon>
        <taxon>Shewanella</taxon>
    </lineage>
</organism>
<evidence type="ECO:0000313" key="2">
    <source>
        <dbReference type="Proteomes" id="UP000596252"/>
    </source>
</evidence>